<sequence length="149" mass="16569">MPEWKLYKQFDEAIRARANLSQSLKSTPTEEFAEKTVNVVLKDNPPAWFSTGHLSTVMSIMHHLPLSIRDFILRKRFNLVLGFNVSGCLDEYSFMFSIQNILLPTSAPPSTRTTRIGMQGALEAGEAAGLVCFAFGLVSLAIFTELVTL</sequence>
<dbReference type="EMBL" id="OU503052">
    <property type="protein sequence ID" value="CAI9780948.1"/>
    <property type="molecule type" value="Genomic_DNA"/>
</dbReference>
<evidence type="ECO:0000256" key="3">
    <source>
        <dbReference type="SAM" id="Phobius"/>
    </source>
</evidence>
<gene>
    <name evidence="4" type="ORF">FPE_LOCUS28378</name>
</gene>
<evidence type="ECO:0000313" key="5">
    <source>
        <dbReference type="Proteomes" id="UP000834106"/>
    </source>
</evidence>
<feature type="transmembrane region" description="Helical" evidence="3">
    <location>
        <begin position="121"/>
        <end position="143"/>
    </location>
</feature>
<protein>
    <submittedName>
        <fullName evidence="4">Uncharacterized protein</fullName>
    </submittedName>
</protein>
<evidence type="ECO:0000313" key="4">
    <source>
        <dbReference type="EMBL" id="CAI9780948.1"/>
    </source>
</evidence>
<keyword evidence="2" id="KW-0560">Oxidoreductase</keyword>
<dbReference type="PANTHER" id="PTHR44169:SF6">
    <property type="entry name" value="NADPH-DEPENDENT 1-ACYLDIHYDROXYACETONE PHOSPHATE REDUCTASE"/>
    <property type="match status" value="1"/>
</dbReference>
<keyword evidence="3" id="KW-1133">Transmembrane helix</keyword>
<dbReference type="AlphaFoldDB" id="A0AAD2A4E8"/>
<proteinExistence type="inferred from homology"/>
<dbReference type="Proteomes" id="UP000834106">
    <property type="component" value="Chromosome 17"/>
</dbReference>
<dbReference type="GO" id="GO:0005783">
    <property type="term" value="C:endoplasmic reticulum"/>
    <property type="evidence" value="ECO:0007669"/>
    <property type="project" value="TreeGrafter"/>
</dbReference>
<comment type="similarity">
    <text evidence="1">Belongs to the short-chain dehydrogenases/reductases (SDR) family.</text>
</comment>
<name>A0AAD2A4E8_9LAMI</name>
<organism evidence="4 5">
    <name type="scientific">Fraxinus pennsylvanica</name>
    <dbReference type="NCBI Taxonomy" id="56036"/>
    <lineage>
        <taxon>Eukaryota</taxon>
        <taxon>Viridiplantae</taxon>
        <taxon>Streptophyta</taxon>
        <taxon>Embryophyta</taxon>
        <taxon>Tracheophyta</taxon>
        <taxon>Spermatophyta</taxon>
        <taxon>Magnoliopsida</taxon>
        <taxon>eudicotyledons</taxon>
        <taxon>Gunneridae</taxon>
        <taxon>Pentapetalae</taxon>
        <taxon>asterids</taxon>
        <taxon>lamiids</taxon>
        <taxon>Lamiales</taxon>
        <taxon>Oleaceae</taxon>
        <taxon>Oleeae</taxon>
        <taxon>Fraxinus</taxon>
    </lineage>
</organism>
<evidence type="ECO:0000256" key="2">
    <source>
        <dbReference type="ARBA" id="ARBA00023002"/>
    </source>
</evidence>
<keyword evidence="3" id="KW-0812">Transmembrane</keyword>
<dbReference type="PANTHER" id="PTHR44169">
    <property type="entry name" value="NADPH-DEPENDENT 1-ACYLDIHYDROXYACETONE PHOSPHATE REDUCTASE"/>
    <property type="match status" value="1"/>
</dbReference>
<keyword evidence="5" id="KW-1185">Reference proteome</keyword>
<keyword evidence="3" id="KW-0472">Membrane</keyword>
<reference evidence="4" key="1">
    <citation type="submission" date="2023-05" db="EMBL/GenBank/DDBJ databases">
        <authorList>
            <person name="Huff M."/>
        </authorList>
    </citation>
    <scope>NUCLEOTIDE SEQUENCE</scope>
</reference>
<dbReference type="GO" id="GO:0016491">
    <property type="term" value="F:oxidoreductase activity"/>
    <property type="evidence" value="ECO:0007669"/>
    <property type="project" value="UniProtKB-KW"/>
</dbReference>
<evidence type="ECO:0000256" key="1">
    <source>
        <dbReference type="ARBA" id="ARBA00006484"/>
    </source>
</evidence>
<accession>A0AAD2A4E8</accession>